<reference evidence="4 5" key="1">
    <citation type="submission" date="2019-10" db="EMBL/GenBank/DDBJ databases">
        <title>Evaluation of single-gene subtyping targets for Pseudomonas.</title>
        <authorList>
            <person name="Reichler S.J."/>
            <person name="Orsi R.H."/>
            <person name="Wiedmann M."/>
            <person name="Martin N.H."/>
            <person name="Murphy S.I."/>
        </authorList>
    </citation>
    <scope>NUCLEOTIDE SEQUENCE [LARGE SCALE GENOMIC DNA]</scope>
    <source>
        <strain evidence="4 5">FSL R10-2932</strain>
    </source>
</reference>
<feature type="domain" description="TrfB transcriptional repressor protein" evidence="3">
    <location>
        <begin position="6"/>
        <end position="90"/>
    </location>
</feature>
<dbReference type="Gene3D" id="1.10.10.2690">
    <property type="match status" value="1"/>
</dbReference>
<gene>
    <name evidence="4" type="ORF">GHO37_10950</name>
</gene>
<name>A0A7X1WU76_9PSED</name>
<sequence length="100" mass="11089">MTKKTMTEAQFAETTKDLNVSPQTLEIAHGVLVLGKPQAHYAQELKLTAGAISQAVRRVWSAFQEQSAVPSGYERVTAILPAHQAFIVKKWEQAHKKTES</sequence>
<evidence type="ECO:0000313" key="5">
    <source>
        <dbReference type="Proteomes" id="UP000447574"/>
    </source>
</evidence>
<dbReference type="AlphaFoldDB" id="A0A7X1WU76"/>
<keyword evidence="1" id="KW-0805">Transcription regulation</keyword>
<evidence type="ECO:0000256" key="2">
    <source>
        <dbReference type="ARBA" id="ARBA00023163"/>
    </source>
</evidence>
<proteinExistence type="predicted"/>
<evidence type="ECO:0000313" key="4">
    <source>
        <dbReference type="EMBL" id="MQT74821.1"/>
    </source>
</evidence>
<dbReference type="Proteomes" id="UP000447574">
    <property type="component" value="Unassembled WGS sequence"/>
</dbReference>
<dbReference type="InterPro" id="IPR053721">
    <property type="entry name" value="Fimbrial_Adhesin_Reg"/>
</dbReference>
<comment type="caution">
    <text evidence="4">The sequence shown here is derived from an EMBL/GenBank/DDBJ whole genome shotgun (WGS) entry which is preliminary data.</text>
</comment>
<evidence type="ECO:0000256" key="1">
    <source>
        <dbReference type="ARBA" id="ARBA00023015"/>
    </source>
</evidence>
<keyword evidence="2" id="KW-0804">Transcription</keyword>
<evidence type="ECO:0000259" key="3">
    <source>
        <dbReference type="Pfam" id="PF16509"/>
    </source>
</evidence>
<dbReference type="InterPro" id="IPR032428">
    <property type="entry name" value="TrfB"/>
</dbReference>
<protein>
    <submittedName>
        <fullName evidence="4">Transcriptional regulator</fullName>
    </submittedName>
</protein>
<dbReference type="EMBL" id="WIWF01000033">
    <property type="protein sequence ID" value="MQT74821.1"/>
    <property type="molecule type" value="Genomic_DNA"/>
</dbReference>
<dbReference type="Pfam" id="PF16509">
    <property type="entry name" value="KORA"/>
    <property type="match status" value="1"/>
</dbReference>
<accession>A0A7X1WU76</accession>
<dbReference type="RefSeq" id="WP_120266786.1">
    <property type="nucleotide sequence ID" value="NZ_WIWF01000033.1"/>
</dbReference>
<organism evidence="4 5">
    <name type="scientific">Pseudomonas helleri</name>
    <dbReference type="NCBI Taxonomy" id="1608996"/>
    <lineage>
        <taxon>Bacteria</taxon>
        <taxon>Pseudomonadati</taxon>
        <taxon>Pseudomonadota</taxon>
        <taxon>Gammaproteobacteria</taxon>
        <taxon>Pseudomonadales</taxon>
        <taxon>Pseudomonadaceae</taxon>
        <taxon>Pseudomonas</taxon>
    </lineage>
</organism>